<dbReference type="Pfam" id="PF00657">
    <property type="entry name" value="Lipase_GDSL"/>
    <property type="match status" value="1"/>
</dbReference>
<dbReference type="EMBL" id="JACGCM010000760">
    <property type="protein sequence ID" value="KAF6167319.1"/>
    <property type="molecule type" value="Genomic_DNA"/>
</dbReference>
<proteinExistence type="inferred from homology"/>
<dbReference type="PANTHER" id="PTHR45650">
    <property type="entry name" value="GDSL-LIKE LIPASE/ACYLHYDROLASE-RELATED"/>
    <property type="match status" value="1"/>
</dbReference>
<dbReference type="InterPro" id="IPR036514">
    <property type="entry name" value="SGNH_hydro_sf"/>
</dbReference>
<dbReference type="GO" id="GO:0016788">
    <property type="term" value="F:hydrolase activity, acting on ester bonds"/>
    <property type="evidence" value="ECO:0007669"/>
    <property type="project" value="InterPro"/>
</dbReference>
<evidence type="ECO:0000313" key="10">
    <source>
        <dbReference type="Proteomes" id="UP000541444"/>
    </source>
</evidence>
<comment type="caution">
    <text evidence="9">The sequence shown here is derived from an EMBL/GenBank/DDBJ whole genome shotgun (WGS) entry which is preliminary data.</text>
</comment>
<dbReference type="InterPro" id="IPR035669">
    <property type="entry name" value="SGNH_plant_lipase-like"/>
</dbReference>
<evidence type="ECO:0000256" key="6">
    <source>
        <dbReference type="ARBA" id="ARBA00022963"/>
    </source>
</evidence>
<evidence type="ECO:0000256" key="7">
    <source>
        <dbReference type="ARBA" id="ARBA00023098"/>
    </source>
</evidence>
<evidence type="ECO:0000256" key="3">
    <source>
        <dbReference type="ARBA" id="ARBA00022525"/>
    </source>
</evidence>
<keyword evidence="8" id="KW-0812">Transmembrane</keyword>
<accession>A0A7J7NJC2</accession>
<dbReference type="SUPFAM" id="SSF52266">
    <property type="entry name" value="SGNH hydrolase"/>
    <property type="match status" value="1"/>
</dbReference>
<keyword evidence="3" id="KW-0964">Secreted</keyword>
<evidence type="ECO:0000256" key="4">
    <source>
        <dbReference type="ARBA" id="ARBA00022729"/>
    </source>
</evidence>
<dbReference type="GO" id="GO:0005576">
    <property type="term" value="C:extracellular region"/>
    <property type="evidence" value="ECO:0007669"/>
    <property type="project" value="UniProtKB-SubCell"/>
</dbReference>
<keyword evidence="7" id="KW-0443">Lipid metabolism</keyword>
<comment type="subcellular location">
    <subcellularLocation>
        <location evidence="1">Secreted</location>
    </subcellularLocation>
</comment>
<keyword evidence="5" id="KW-0378">Hydrolase</keyword>
<dbReference type="AlphaFoldDB" id="A0A7J7NJC2"/>
<evidence type="ECO:0000313" key="9">
    <source>
        <dbReference type="EMBL" id="KAF6167319.1"/>
    </source>
</evidence>
<reference evidence="9 10" key="1">
    <citation type="journal article" date="2020" name="IScience">
        <title>Genome Sequencing of the Endangered Kingdonia uniflora (Circaeasteraceae, Ranunculales) Reveals Potential Mechanisms of Evolutionary Specialization.</title>
        <authorList>
            <person name="Sun Y."/>
            <person name="Deng T."/>
            <person name="Zhang A."/>
            <person name="Moore M.J."/>
            <person name="Landis J.B."/>
            <person name="Lin N."/>
            <person name="Zhang H."/>
            <person name="Zhang X."/>
            <person name="Huang J."/>
            <person name="Zhang X."/>
            <person name="Sun H."/>
            <person name="Wang H."/>
        </authorList>
    </citation>
    <scope>NUCLEOTIDE SEQUENCE [LARGE SCALE GENOMIC DNA]</scope>
    <source>
        <strain evidence="9">TB1705</strain>
        <tissue evidence="9">Leaf</tissue>
    </source>
</reference>
<evidence type="ECO:0000256" key="5">
    <source>
        <dbReference type="ARBA" id="ARBA00022801"/>
    </source>
</evidence>
<keyword evidence="4" id="KW-0732">Signal</keyword>
<keyword evidence="8" id="KW-0472">Membrane</keyword>
<comment type="similarity">
    <text evidence="2">Belongs to the 'GDSL' lipolytic enzyme family.</text>
</comment>
<evidence type="ECO:0000256" key="1">
    <source>
        <dbReference type="ARBA" id="ARBA00004613"/>
    </source>
</evidence>
<dbReference type="CDD" id="cd01837">
    <property type="entry name" value="SGNH_plant_lipase_like"/>
    <property type="match status" value="1"/>
</dbReference>
<keyword evidence="10" id="KW-1185">Reference proteome</keyword>
<dbReference type="Proteomes" id="UP000541444">
    <property type="component" value="Unassembled WGS sequence"/>
</dbReference>
<name>A0A7J7NJC2_9MAGN</name>
<organism evidence="9 10">
    <name type="scientific">Kingdonia uniflora</name>
    <dbReference type="NCBI Taxonomy" id="39325"/>
    <lineage>
        <taxon>Eukaryota</taxon>
        <taxon>Viridiplantae</taxon>
        <taxon>Streptophyta</taxon>
        <taxon>Embryophyta</taxon>
        <taxon>Tracheophyta</taxon>
        <taxon>Spermatophyta</taxon>
        <taxon>Magnoliopsida</taxon>
        <taxon>Ranunculales</taxon>
        <taxon>Circaeasteraceae</taxon>
        <taxon>Kingdonia</taxon>
    </lineage>
</organism>
<keyword evidence="8" id="KW-1133">Transmembrane helix</keyword>
<feature type="transmembrane region" description="Helical" evidence="8">
    <location>
        <begin position="12"/>
        <end position="34"/>
    </location>
</feature>
<evidence type="ECO:0000256" key="2">
    <source>
        <dbReference type="ARBA" id="ARBA00008668"/>
    </source>
</evidence>
<dbReference type="Gene3D" id="3.40.50.1110">
    <property type="entry name" value="SGNH hydrolase"/>
    <property type="match status" value="1"/>
</dbReference>
<dbReference type="GO" id="GO:0016042">
    <property type="term" value="P:lipid catabolic process"/>
    <property type="evidence" value="ECO:0007669"/>
    <property type="project" value="UniProtKB-KW"/>
</dbReference>
<dbReference type="OrthoDB" id="1600564at2759"/>
<dbReference type="PANTHER" id="PTHR45650:SF8">
    <property type="entry name" value="GDSL ESTERASE_LIPASE"/>
    <property type="match status" value="1"/>
</dbReference>
<gene>
    <name evidence="9" type="ORF">GIB67_043180</name>
</gene>
<protein>
    <recommendedName>
        <fullName evidence="11">GDSL esterase/lipase</fullName>
    </recommendedName>
</protein>
<evidence type="ECO:0008006" key="11">
    <source>
        <dbReference type="Google" id="ProtNLM"/>
    </source>
</evidence>
<sequence length="388" mass="43080">MYILSERSSLRHLVCVVFMETSSWFLLFSFLVFIGDVAVSTSVSVPSQVRAMFVFGDSLLDPGNNNNLFTAAKANYYPHGIDFSQGTTGRFCNGGTIADHLSTLVGLGILPAFNNPNTKGTNVLRGANFASSASGLLNDTGVNYGDRFPMDAQLEGLTEKILPEMARNIGDGTTMEEYLAKSLVYSNMGSNDFITNYLVLTSYEPTLYTLPEYHNHLIDVYIRQLKELYNLGVKKFLISGLAPLGCTPSRIAGSPNYSESNPKCADDINQIAIQFSAKVKTMVHKLNKELVGAYFLYWDLYTDMIEVLNRSAYYGFKHVYTACCGAGRLNSIILCLPNVPFVCPNRSEYMFWDPFHPSDAVNAIIAKKAYSGKLQNMYPMNVQQLLQL</sequence>
<evidence type="ECO:0000256" key="8">
    <source>
        <dbReference type="SAM" id="Phobius"/>
    </source>
</evidence>
<keyword evidence="6" id="KW-0442">Lipid degradation</keyword>
<dbReference type="InterPro" id="IPR001087">
    <property type="entry name" value="GDSL"/>
</dbReference>
<dbReference type="InterPro" id="IPR051238">
    <property type="entry name" value="GDSL_esterase/lipase"/>
</dbReference>